<proteinExistence type="predicted"/>
<dbReference type="PANTHER" id="PTHR24148">
    <property type="entry name" value="ANKYRIN REPEAT DOMAIN-CONTAINING PROTEIN 39 HOMOLOG-RELATED"/>
    <property type="match status" value="1"/>
</dbReference>
<name>A0A4Z1EGB8_9HELO</name>
<gene>
    <name evidence="1" type="ORF">BPAE_1126g00010</name>
</gene>
<sequence>MAARDVYTNVARVLLQCYGLGILSDVQDSIASVPNLPTWVPDYSVPRRPLPLSMRGDCTWSACGDLKWNQKFLETEPNSLILQGMLLDTICEKVKQQNKSLHPMEFLDGIYEVAAHLDPIHPLAMDGKFQSSREVVWRTILADTYQKEHPAPQQCEELVAHYQECVHKGLRNGSQAKYSIERLSITEKQPSKYGKEKFSRLEKEIEVANDARTLFRTSKGYLGIGVQSLRPSDEVWVLAGASVPFIHQ</sequence>
<comment type="caution">
    <text evidence="1">The sequence shown here is derived from an EMBL/GenBank/DDBJ whole genome shotgun (WGS) entry which is preliminary data.</text>
</comment>
<evidence type="ECO:0000313" key="2">
    <source>
        <dbReference type="Proteomes" id="UP000297910"/>
    </source>
</evidence>
<organism evidence="1 2">
    <name type="scientific">Botrytis paeoniae</name>
    <dbReference type="NCBI Taxonomy" id="278948"/>
    <lineage>
        <taxon>Eukaryota</taxon>
        <taxon>Fungi</taxon>
        <taxon>Dikarya</taxon>
        <taxon>Ascomycota</taxon>
        <taxon>Pezizomycotina</taxon>
        <taxon>Leotiomycetes</taxon>
        <taxon>Helotiales</taxon>
        <taxon>Sclerotiniaceae</taxon>
        <taxon>Botrytis</taxon>
    </lineage>
</organism>
<evidence type="ECO:0000313" key="1">
    <source>
        <dbReference type="EMBL" id="TGO09523.1"/>
    </source>
</evidence>
<dbReference type="EMBL" id="PQXI01001123">
    <property type="protein sequence ID" value="TGO09523.1"/>
    <property type="molecule type" value="Genomic_DNA"/>
</dbReference>
<accession>A0A4Z1EGB8</accession>
<keyword evidence="2" id="KW-1185">Reference proteome</keyword>
<dbReference type="PANTHER" id="PTHR24148:SF79">
    <property type="entry name" value="HETEROKARYON INCOMPATIBILITY DOMAIN-CONTAINING PROTEIN"/>
    <property type="match status" value="1"/>
</dbReference>
<protein>
    <submittedName>
        <fullName evidence="1">Uncharacterized protein</fullName>
    </submittedName>
</protein>
<dbReference type="Proteomes" id="UP000297910">
    <property type="component" value="Unassembled WGS sequence"/>
</dbReference>
<reference evidence="1 2" key="1">
    <citation type="submission" date="2017-12" db="EMBL/GenBank/DDBJ databases">
        <title>Comparative genomics of Botrytis spp.</title>
        <authorList>
            <person name="Valero-Jimenez C.A."/>
            <person name="Tapia P."/>
            <person name="Veloso J."/>
            <person name="Silva-Moreno E."/>
            <person name="Staats M."/>
            <person name="Valdes J.H."/>
            <person name="Van Kan J.A.L."/>
        </authorList>
    </citation>
    <scope>NUCLEOTIDE SEQUENCE [LARGE SCALE GENOMIC DNA]</scope>
    <source>
        <strain evidence="1 2">Bp0003</strain>
    </source>
</reference>
<dbReference type="AlphaFoldDB" id="A0A4Z1EGB8"/>
<dbReference type="InterPro" id="IPR052895">
    <property type="entry name" value="HetReg/Transcr_Mod"/>
</dbReference>